<sequence length="62" mass="6465">MPGIPSGVSDPARLTGGSGHSPSAALFPHLRRLAPLFHLVRPFLFQISTAVPFSSTLAIVLG</sequence>
<evidence type="ECO:0000313" key="2">
    <source>
        <dbReference type="EMBL" id="OJI98608.1"/>
    </source>
</evidence>
<name>A0A1L9PAS5_ASPVE</name>
<dbReference type="EMBL" id="KV878126">
    <property type="protein sequence ID" value="OJI98608.1"/>
    <property type="molecule type" value="Genomic_DNA"/>
</dbReference>
<dbReference type="GeneID" id="63727140"/>
<gene>
    <name evidence="2" type="ORF">ASPVEDRAFT_38113</name>
</gene>
<dbReference type="AlphaFoldDB" id="A0A1L9PAS5"/>
<dbReference type="RefSeq" id="XP_040664371.1">
    <property type="nucleotide sequence ID" value="XM_040811629.1"/>
</dbReference>
<evidence type="ECO:0000256" key="1">
    <source>
        <dbReference type="SAM" id="MobiDB-lite"/>
    </source>
</evidence>
<organism evidence="2 3">
    <name type="scientific">Aspergillus versicolor CBS 583.65</name>
    <dbReference type="NCBI Taxonomy" id="1036611"/>
    <lineage>
        <taxon>Eukaryota</taxon>
        <taxon>Fungi</taxon>
        <taxon>Dikarya</taxon>
        <taxon>Ascomycota</taxon>
        <taxon>Pezizomycotina</taxon>
        <taxon>Eurotiomycetes</taxon>
        <taxon>Eurotiomycetidae</taxon>
        <taxon>Eurotiales</taxon>
        <taxon>Aspergillaceae</taxon>
        <taxon>Aspergillus</taxon>
        <taxon>Aspergillus subgen. Nidulantes</taxon>
    </lineage>
</organism>
<dbReference type="Proteomes" id="UP000184073">
    <property type="component" value="Unassembled WGS sequence"/>
</dbReference>
<protein>
    <submittedName>
        <fullName evidence="2">Uncharacterized protein</fullName>
    </submittedName>
</protein>
<accession>A0A1L9PAS5</accession>
<evidence type="ECO:0000313" key="3">
    <source>
        <dbReference type="Proteomes" id="UP000184073"/>
    </source>
</evidence>
<dbReference type="VEuPathDB" id="FungiDB:ASPVEDRAFT_38113"/>
<keyword evidence="3" id="KW-1185">Reference proteome</keyword>
<proteinExistence type="predicted"/>
<reference evidence="3" key="1">
    <citation type="journal article" date="2017" name="Genome Biol.">
        <title>Comparative genomics reveals high biological diversity and specific adaptations in the industrially and medically important fungal genus Aspergillus.</title>
        <authorList>
            <person name="de Vries R.P."/>
            <person name="Riley R."/>
            <person name="Wiebenga A."/>
            <person name="Aguilar-Osorio G."/>
            <person name="Amillis S."/>
            <person name="Uchima C.A."/>
            <person name="Anderluh G."/>
            <person name="Asadollahi M."/>
            <person name="Askin M."/>
            <person name="Barry K."/>
            <person name="Battaglia E."/>
            <person name="Bayram O."/>
            <person name="Benocci T."/>
            <person name="Braus-Stromeyer S.A."/>
            <person name="Caldana C."/>
            <person name="Canovas D."/>
            <person name="Cerqueira G.C."/>
            <person name="Chen F."/>
            <person name="Chen W."/>
            <person name="Choi C."/>
            <person name="Clum A."/>
            <person name="Dos Santos R.A."/>
            <person name="Damasio A.R."/>
            <person name="Diallinas G."/>
            <person name="Emri T."/>
            <person name="Fekete E."/>
            <person name="Flipphi M."/>
            <person name="Freyberg S."/>
            <person name="Gallo A."/>
            <person name="Gournas C."/>
            <person name="Habgood R."/>
            <person name="Hainaut M."/>
            <person name="Harispe M.L."/>
            <person name="Henrissat B."/>
            <person name="Hilden K.S."/>
            <person name="Hope R."/>
            <person name="Hossain A."/>
            <person name="Karabika E."/>
            <person name="Karaffa L."/>
            <person name="Karanyi Z."/>
            <person name="Krasevec N."/>
            <person name="Kuo A."/>
            <person name="Kusch H."/>
            <person name="LaButti K."/>
            <person name="Lagendijk E.L."/>
            <person name="Lapidus A."/>
            <person name="Levasseur A."/>
            <person name="Lindquist E."/>
            <person name="Lipzen A."/>
            <person name="Logrieco A.F."/>
            <person name="MacCabe A."/>
            <person name="Maekelae M.R."/>
            <person name="Malavazi I."/>
            <person name="Melin P."/>
            <person name="Meyer V."/>
            <person name="Mielnichuk N."/>
            <person name="Miskei M."/>
            <person name="Molnar A.P."/>
            <person name="Mule G."/>
            <person name="Ngan C.Y."/>
            <person name="Orejas M."/>
            <person name="Orosz E."/>
            <person name="Ouedraogo J.P."/>
            <person name="Overkamp K.M."/>
            <person name="Park H.-S."/>
            <person name="Perrone G."/>
            <person name="Piumi F."/>
            <person name="Punt P.J."/>
            <person name="Ram A.F."/>
            <person name="Ramon A."/>
            <person name="Rauscher S."/>
            <person name="Record E."/>
            <person name="Riano-Pachon D.M."/>
            <person name="Robert V."/>
            <person name="Roehrig J."/>
            <person name="Ruller R."/>
            <person name="Salamov A."/>
            <person name="Salih N.S."/>
            <person name="Samson R.A."/>
            <person name="Sandor E."/>
            <person name="Sanguinetti M."/>
            <person name="Schuetze T."/>
            <person name="Sepcic K."/>
            <person name="Shelest E."/>
            <person name="Sherlock G."/>
            <person name="Sophianopoulou V."/>
            <person name="Squina F.M."/>
            <person name="Sun H."/>
            <person name="Susca A."/>
            <person name="Todd R.B."/>
            <person name="Tsang A."/>
            <person name="Unkles S.E."/>
            <person name="van de Wiele N."/>
            <person name="van Rossen-Uffink D."/>
            <person name="Oliveira J.V."/>
            <person name="Vesth T.C."/>
            <person name="Visser J."/>
            <person name="Yu J.-H."/>
            <person name="Zhou M."/>
            <person name="Andersen M.R."/>
            <person name="Archer D.B."/>
            <person name="Baker S.E."/>
            <person name="Benoit I."/>
            <person name="Brakhage A.A."/>
            <person name="Braus G.H."/>
            <person name="Fischer R."/>
            <person name="Frisvad J.C."/>
            <person name="Goldman G.H."/>
            <person name="Houbraken J."/>
            <person name="Oakley B."/>
            <person name="Pocsi I."/>
            <person name="Scazzocchio C."/>
            <person name="Seiboth B."/>
            <person name="vanKuyk P.A."/>
            <person name="Wortman J."/>
            <person name="Dyer P.S."/>
            <person name="Grigoriev I.V."/>
        </authorList>
    </citation>
    <scope>NUCLEOTIDE SEQUENCE [LARGE SCALE GENOMIC DNA]</scope>
    <source>
        <strain evidence="3">CBS 583.65</strain>
    </source>
</reference>
<feature type="region of interest" description="Disordered" evidence="1">
    <location>
        <begin position="1"/>
        <end position="20"/>
    </location>
</feature>